<dbReference type="Pfam" id="PF00126">
    <property type="entry name" value="HTH_1"/>
    <property type="match status" value="1"/>
</dbReference>
<dbReference type="InterPro" id="IPR058163">
    <property type="entry name" value="LysR-type_TF_proteobact-type"/>
</dbReference>
<proteinExistence type="inferred from homology"/>
<dbReference type="PANTHER" id="PTHR30537">
    <property type="entry name" value="HTH-TYPE TRANSCRIPTIONAL REGULATOR"/>
    <property type="match status" value="1"/>
</dbReference>
<dbReference type="InterPro" id="IPR036388">
    <property type="entry name" value="WH-like_DNA-bd_sf"/>
</dbReference>
<evidence type="ECO:0000313" key="7">
    <source>
        <dbReference type="Proteomes" id="UP000461670"/>
    </source>
</evidence>
<dbReference type="Gene3D" id="3.40.190.290">
    <property type="match status" value="1"/>
</dbReference>
<dbReference type="InterPro" id="IPR005119">
    <property type="entry name" value="LysR_subst-bd"/>
</dbReference>
<sequence length="311" mass="33637">MLTTDDLRLIRALAVAPSMAAAARLLDLTPPAVTIRLQRMEQTLKVRLAVRQSRGITLTEEGQRLHAQAVEILARIENIGAGLLDPGGRLTGSLRIVAPFGFGRAYIAPLIKPLHSAHPDLEIRLQLSESPVSDAAGADVVIHIGQLKSSSWVGHLIAPNDRVLCASPQYMRRIHDLQHPSDLPRYDCLCLRENDEDVVRWRFTPAAGGGKGVAIRVAGVLSSNDGTVITDWALAGLGIVERSEWDVAGLLAAGRLVRVLPDWSLPTAPVMALLPSRTGVSPRQKLFLDAAKQALGLAPWRTLPKARKGPR</sequence>
<dbReference type="SUPFAM" id="SSF46785">
    <property type="entry name" value="Winged helix' DNA-binding domain"/>
    <property type="match status" value="1"/>
</dbReference>
<keyword evidence="4" id="KW-0804">Transcription</keyword>
<evidence type="ECO:0000313" key="6">
    <source>
        <dbReference type="EMBL" id="KAF1021338.1"/>
    </source>
</evidence>
<dbReference type="GO" id="GO:0006351">
    <property type="term" value="P:DNA-templated transcription"/>
    <property type="evidence" value="ECO:0007669"/>
    <property type="project" value="TreeGrafter"/>
</dbReference>
<comment type="similarity">
    <text evidence="1">Belongs to the LysR transcriptional regulatory family.</text>
</comment>
<evidence type="ECO:0000256" key="1">
    <source>
        <dbReference type="ARBA" id="ARBA00009437"/>
    </source>
</evidence>
<feature type="domain" description="HTH lysR-type" evidence="5">
    <location>
        <begin position="2"/>
        <end position="59"/>
    </location>
</feature>
<keyword evidence="3" id="KW-0238">DNA-binding</keyword>
<evidence type="ECO:0000256" key="2">
    <source>
        <dbReference type="ARBA" id="ARBA00023015"/>
    </source>
</evidence>
<dbReference type="InterPro" id="IPR000847">
    <property type="entry name" value="LysR_HTH_N"/>
</dbReference>
<dbReference type="SUPFAM" id="SSF53850">
    <property type="entry name" value="Periplasmic binding protein-like II"/>
    <property type="match status" value="1"/>
</dbReference>
<comment type="caution">
    <text evidence="6">The sequence shown here is derived from an EMBL/GenBank/DDBJ whole genome shotgun (WGS) entry which is preliminary data.</text>
</comment>
<dbReference type="PANTHER" id="PTHR30537:SF5">
    <property type="entry name" value="HTH-TYPE TRANSCRIPTIONAL ACTIVATOR TTDR-RELATED"/>
    <property type="match status" value="1"/>
</dbReference>
<dbReference type="AlphaFoldDB" id="A0A7V8JQJ7"/>
<dbReference type="GO" id="GO:0043565">
    <property type="term" value="F:sequence-specific DNA binding"/>
    <property type="evidence" value="ECO:0007669"/>
    <property type="project" value="TreeGrafter"/>
</dbReference>
<evidence type="ECO:0000259" key="5">
    <source>
        <dbReference type="PROSITE" id="PS50931"/>
    </source>
</evidence>
<gene>
    <name evidence="6" type="primary">dmlR_9</name>
    <name evidence="6" type="ORF">GAK30_01959</name>
</gene>
<dbReference type="InterPro" id="IPR036390">
    <property type="entry name" value="WH_DNA-bd_sf"/>
</dbReference>
<reference evidence="7" key="1">
    <citation type="journal article" date="2020" name="MBio">
        <title>Horizontal gene transfer to a defensive symbiont with a reduced genome amongst a multipartite beetle microbiome.</title>
        <authorList>
            <person name="Waterworth S.C."/>
            <person name="Florez L.V."/>
            <person name="Rees E.R."/>
            <person name="Hertweck C."/>
            <person name="Kaltenpoth M."/>
            <person name="Kwan J.C."/>
        </authorList>
    </citation>
    <scope>NUCLEOTIDE SEQUENCE [LARGE SCALE GENOMIC DNA]</scope>
</reference>
<dbReference type="Proteomes" id="UP000461670">
    <property type="component" value="Unassembled WGS sequence"/>
</dbReference>
<evidence type="ECO:0000256" key="3">
    <source>
        <dbReference type="ARBA" id="ARBA00023125"/>
    </source>
</evidence>
<dbReference type="EMBL" id="WNDQ01000023">
    <property type="protein sequence ID" value="KAF1021338.1"/>
    <property type="molecule type" value="Genomic_DNA"/>
</dbReference>
<dbReference type="Pfam" id="PF03466">
    <property type="entry name" value="LysR_substrate"/>
    <property type="match status" value="1"/>
</dbReference>
<organism evidence="6 7">
    <name type="scientific">Paracidovorax wautersii</name>
    <dbReference type="NCBI Taxonomy" id="1177982"/>
    <lineage>
        <taxon>Bacteria</taxon>
        <taxon>Pseudomonadati</taxon>
        <taxon>Pseudomonadota</taxon>
        <taxon>Betaproteobacteria</taxon>
        <taxon>Burkholderiales</taxon>
        <taxon>Comamonadaceae</taxon>
        <taxon>Paracidovorax</taxon>
    </lineage>
</organism>
<keyword evidence="2" id="KW-0805">Transcription regulation</keyword>
<protein>
    <submittedName>
        <fullName evidence="6">HTH-type transcriptional regulator DmlR</fullName>
    </submittedName>
</protein>
<name>A0A7V8JQJ7_9BURK</name>
<dbReference type="GO" id="GO:0003700">
    <property type="term" value="F:DNA-binding transcription factor activity"/>
    <property type="evidence" value="ECO:0007669"/>
    <property type="project" value="InterPro"/>
</dbReference>
<accession>A0A7V8JQJ7</accession>
<dbReference type="PROSITE" id="PS50931">
    <property type="entry name" value="HTH_LYSR"/>
    <property type="match status" value="1"/>
</dbReference>
<evidence type="ECO:0000256" key="4">
    <source>
        <dbReference type="ARBA" id="ARBA00023163"/>
    </source>
</evidence>
<dbReference type="Gene3D" id="1.10.10.10">
    <property type="entry name" value="Winged helix-like DNA-binding domain superfamily/Winged helix DNA-binding domain"/>
    <property type="match status" value="1"/>
</dbReference>